<feature type="chain" id="PRO_5015462488" evidence="3">
    <location>
        <begin position="24"/>
        <end position="639"/>
    </location>
</feature>
<dbReference type="EMBL" id="QAAD01000006">
    <property type="protein sequence ID" value="PTN09045.1"/>
    <property type="molecule type" value="Genomic_DNA"/>
</dbReference>
<dbReference type="Pfam" id="PF13205">
    <property type="entry name" value="Big_5"/>
    <property type="match status" value="1"/>
</dbReference>
<dbReference type="RefSeq" id="WP_107821956.1">
    <property type="nucleotide sequence ID" value="NZ_OY782574.1"/>
</dbReference>
<feature type="region of interest" description="Disordered" evidence="2">
    <location>
        <begin position="609"/>
        <end position="639"/>
    </location>
</feature>
<name>A0A2T5C2V3_9BACT</name>
<evidence type="ECO:0000256" key="2">
    <source>
        <dbReference type="SAM" id="MobiDB-lite"/>
    </source>
</evidence>
<evidence type="ECO:0000313" key="5">
    <source>
        <dbReference type="EMBL" id="PTN09045.1"/>
    </source>
</evidence>
<keyword evidence="1 3" id="KW-0732">Signal</keyword>
<dbReference type="SUPFAM" id="SSF117074">
    <property type="entry name" value="Hypothetical protein PA1324"/>
    <property type="match status" value="1"/>
</dbReference>
<protein>
    <submittedName>
        <fullName evidence="5">Ig-like domain-containing protein</fullName>
    </submittedName>
</protein>
<dbReference type="AlphaFoldDB" id="A0A2T5C2V3"/>
<feature type="signal peptide" evidence="3">
    <location>
        <begin position="1"/>
        <end position="23"/>
    </location>
</feature>
<keyword evidence="6" id="KW-1185">Reference proteome</keyword>
<sequence length="639" mass="73865">MKRFLLTAVLGYLGYLIFTTSCANPGMPTGGPKDSIPPVVVRTVPAFEARNYKGKTVAITFSEYIQSSDVAQQLVISPPVKKAPIIKTKSRTLILDFTDRLDTNKTYSLDFRNSIKDNNEGNPLRHFRFAFSNGPRLDSLTLGGYVRMAENMEPVLDALIVMHRLDSLSAFRDSIPDYVAKTDSDGFYQITNIAEGKYRLYALQDADNSMTYNSSDELIAFFDSLVVPVAPLQPDSVLTAHTHEGEESQQVHEAIRETMSRQRADLKPYYLLLFQENTFEQYLEDSKRDRNNFCQFFFQEGVSDSFSVRLINADPKPDYALFEYSAKRDTVNLWIRDTVISAMDTLQFQLNYVVLDSLQKRVFQTDTLELTYARPVEKERKRKKKDEEAEEEKPQVQHFSFKGNGKDGFDVYRQLSLTVPEPLEFFDYDQVHLFQKVDTVYQELNFDISRDSLDLRHYTIRYPWEFEQAYRLEIDSAAARSISGYPSNKLKQELKIKQEAFYAKIILTVTNLRGPSFIQLVKNTDKEEPVQQIAIRSDGEIEFPYLNPEKYKIKLVIDRNENGKWDTGDLAKGLQPERVVYFPKILKLRSNFEVRESWNLPDDLQFKKELIDEDQTEKDTKKKGGKTQRSSNRSTGMPR</sequence>
<accession>A0A2T5C2V3</accession>
<comment type="caution">
    <text evidence="5">The sequence shown here is derived from an EMBL/GenBank/DDBJ whole genome shotgun (WGS) entry which is preliminary data.</text>
</comment>
<dbReference type="OrthoDB" id="9809989at2"/>
<dbReference type="Proteomes" id="UP000243525">
    <property type="component" value="Unassembled WGS sequence"/>
</dbReference>
<reference evidence="5 6" key="1">
    <citation type="submission" date="2018-04" db="EMBL/GenBank/DDBJ databases">
        <title>Genomic Encyclopedia of Archaeal and Bacterial Type Strains, Phase II (KMG-II): from individual species to whole genera.</title>
        <authorList>
            <person name="Goeker M."/>
        </authorList>
    </citation>
    <scope>NUCLEOTIDE SEQUENCE [LARGE SCALE GENOMIC DNA]</scope>
    <source>
        <strain evidence="5 6">DSM 28823</strain>
    </source>
</reference>
<evidence type="ECO:0000256" key="3">
    <source>
        <dbReference type="SAM" id="SignalP"/>
    </source>
</evidence>
<evidence type="ECO:0000259" key="4">
    <source>
        <dbReference type="Pfam" id="PF13205"/>
    </source>
</evidence>
<proteinExistence type="predicted"/>
<gene>
    <name evidence="5" type="ORF">C8N47_106145</name>
</gene>
<feature type="region of interest" description="Disordered" evidence="2">
    <location>
        <begin position="379"/>
        <end position="402"/>
    </location>
</feature>
<evidence type="ECO:0000313" key="6">
    <source>
        <dbReference type="Proteomes" id="UP000243525"/>
    </source>
</evidence>
<feature type="domain" description="SbsA Ig-like" evidence="4">
    <location>
        <begin position="34"/>
        <end position="131"/>
    </location>
</feature>
<dbReference type="InterPro" id="IPR032812">
    <property type="entry name" value="SbsA_Ig"/>
</dbReference>
<evidence type="ECO:0000256" key="1">
    <source>
        <dbReference type="ARBA" id="ARBA00022729"/>
    </source>
</evidence>
<feature type="compositionally biased region" description="Polar residues" evidence="2">
    <location>
        <begin position="629"/>
        <end position="639"/>
    </location>
</feature>
<dbReference type="PROSITE" id="PS51257">
    <property type="entry name" value="PROKAR_LIPOPROTEIN"/>
    <property type="match status" value="1"/>
</dbReference>
<organism evidence="5 6">
    <name type="scientific">Mangrovibacterium marinum</name>
    <dbReference type="NCBI Taxonomy" id="1639118"/>
    <lineage>
        <taxon>Bacteria</taxon>
        <taxon>Pseudomonadati</taxon>
        <taxon>Bacteroidota</taxon>
        <taxon>Bacteroidia</taxon>
        <taxon>Marinilabiliales</taxon>
        <taxon>Prolixibacteraceae</taxon>
        <taxon>Mangrovibacterium</taxon>
    </lineage>
</organism>